<evidence type="ECO:0000259" key="4">
    <source>
        <dbReference type="PROSITE" id="PS51007"/>
    </source>
</evidence>
<organism evidence="5">
    <name type="scientific">hydrothermal vent metagenome</name>
    <dbReference type="NCBI Taxonomy" id="652676"/>
    <lineage>
        <taxon>unclassified sequences</taxon>
        <taxon>metagenomes</taxon>
        <taxon>ecological metagenomes</taxon>
    </lineage>
</organism>
<dbReference type="Pfam" id="PF00034">
    <property type="entry name" value="Cytochrom_C"/>
    <property type="match status" value="1"/>
</dbReference>
<dbReference type="Gene3D" id="1.10.760.10">
    <property type="entry name" value="Cytochrome c-like domain"/>
    <property type="match status" value="1"/>
</dbReference>
<dbReference type="PROSITE" id="PS51257">
    <property type="entry name" value="PROKAR_LIPOPROTEIN"/>
    <property type="match status" value="1"/>
</dbReference>
<dbReference type="GO" id="GO:0009055">
    <property type="term" value="F:electron transfer activity"/>
    <property type="evidence" value="ECO:0007669"/>
    <property type="project" value="InterPro"/>
</dbReference>
<dbReference type="InterPro" id="IPR036909">
    <property type="entry name" value="Cyt_c-like_dom_sf"/>
</dbReference>
<reference evidence="5" key="1">
    <citation type="submission" date="2018-06" db="EMBL/GenBank/DDBJ databases">
        <authorList>
            <person name="Zhirakovskaya E."/>
        </authorList>
    </citation>
    <scope>NUCLEOTIDE SEQUENCE</scope>
</reference>
<evidence type="ECO:0000313" key="5">
    <source>
        <dbReference type="EMBL" id="VAX27298.1"/>
    </source>
</evidence>
<sequence length="126" mass="13920">MHKIYYFALCFTLFLSACTDVENPVSSTPPPAAPTEFAGGEKRFNSNCAGCHGIGAVGTDRGPSFISKIYEPNHHGDAAFHMAVKSGVRQHHWNFGNMPKISGVDKDDVKQIVSYVRWLQRENGIH</sequence>
<evidence type="ECO:0000256" key="1">
    <source>
        <dbReference type="ARBA" id="ARBA00022617"/>
    </source>
</evidence>
<keyword evidence="1" id="KW-0349">Heme</keyword>
<dbReference type="GO" id="GO:0020037">
    <property type="term" value="F:heme binding"/>
    <property type="evidence" value="ECO:0007669"/>
    <property type="project" value="InterPro"/>
</dbReference>
<dbReference type="EMBL" id="UOGF01000026">
    <property type="protein sequence ID" value="VAX27298.1"/>
    <property type="molecule type" value="Genomic_DNA"/>
</dbReference>
<gene>
    <name evidence="5" type="ORF">MNBD_NITROSPIRAE01-1935</name>
</gene>
<evidence type="ECO:0000256" key="2">
    <source>
        <dbReference type="ARBA" id="ARBA00022723"/>
    </source>
</evidence>
<feature type="domain" description="Cytochrome c" evidence="4">
    <location>
        <begin position="35"/>
        <end position="120"/>
    </location>
</feature>
<protein>
    <submittedName>
        <fullName evidence="5">Cytochrome c family protein</fullName>
    </submittedName>
</protein>
<keyword evidence="3" id="KW-0408">Iron</keyword>
<keyword evidence="2" id="KW-0479">Metal-binding</keyword>
<dbReference type="SUPFAM" id="SSF46626">
    <property type="entry name" value="Cytochrome c"/>
    <property type="match status" value="1"/>
</dbReference>
<proteinExistence type="predicted"/>
<dbReference type="PROSITE" id="PS51007">
    <property type="entry name" value="CYTC"/>
    <property type="match status" value="1"/>
</dbReference>
<dbReference type="GO" id="GO:0046872">
    <property type="term" value="F:metal ion binding"/>
    <property type="evidence" value="ECO:0007669"/>
    <property type="project" value="UniProtKB-KW"/>
</dbReference>
<dbReference type="InterPro" id="IPR009056">
    <property type="entry name" value="Cyt_c-like_dom"/>
</dbReference>
<dbReference type="AlphaFoldDB" id="A0A3B1CTH8"/>
<accession>A0A3B1CTH8</accession>
<name>A0A3B1CTH8_9ZZZZ</name>
<evidence type="ECO:0000256" key="3">
    <source>
        <dbReference type="ARBA" id="ARBA00023004"/>
    </source>
</evidence>